<feature type="domain" description="Bacterial Ig-like" evidence="1">
    <location>
        <begin position="107"/>
        <end position="205"/>
    </location>
</feature>
<accession>A0A838WJM2</accession>
<dbReference type="NCBIfam" id="NF033510">
    <property type="entry name" value="Ca_tandemer"/>
    <property type="match status" value="3"/>
</dbReference>
<dbReference type="AlphaFoldDB" id="A0A838WJM2"/>
<comment type="caution">
    <text evidence="2">The sequence shown here is derived from an EMBL/GenBank/DDBJ whole genome shotgun (WGS) entry which is preliminary data.</text>
</comment>
<feature type="non-terminal residue" evidence="2">
    <location>
        <position position="1"/>
    </location>
</feature>
<feature type="domain" description="Bacterial Ig-like" evidence="1">
    <location>
        <begin position="11"/>
        <end position="103"/>
    </location>
</feature>
<name>A0A838WJM2_9CYAN</name>
<gene>
    <name evidence="2" type="ORF">FHK98_02775</name>
</gene>
<dbReference type="Gene3D" id="3.30.420.430">
    <property type="match status" value="2"/>
</dbReference>
<evidence type="ECO:0000259" key="1">
    <source>
        <dbReference type="Pfam" id="PF19077"/>
    </source>
</evidence>
<dbReference type="Gene3D" id="2.60.40.10">
    <property type="entry name" value="Immunoglobulins"/>
    <property type="match status" value="1"/>
</dbReference>
<reference evidence="2 3" key="1">
    <citation type="journal article" date="2020" name="J. Appl. Phycol.">
        <title>Morphological changes and genome evolution in Raphidiopsis raciborskii CS-506 after 23 years in culture.</title>
        <authorList>
            <person name="Willis A."/>
            <person name="Bent S.J."/>
            <person name="Jameson I.D."/>
        </authorList>
    </citation>
    <scope>NUCLEOTIDE SEQUENCE [LARGE SCALE GENOMIC DNA]</scope>
    <source>
        <strain evidence="2 3">CS-506_A</strain>
    </source>
</reference>
<evidence type="ECO:0000313" key="2">
    <source>
        <dbReference type="EMBL" id="MBA4464817.1"/>
    </source>
</evidence>
<evidence type="ECO:0000313" key="3">
    <source>
        <dbReference type="Proteomes" id="UP000538075"/>
    </source>
</evidence>
<dbReference type="Proteomes" id="UP000538075">
    <property type="component" value="Unassembled WGS sequence"/>
</dbReference>
<feature type="domain" description="Bacterial Ig-like" evidence="1">
    <location>
        <begin position="222"/>
        <end position="306"/>
    </location>
</feature>
<proteinExistence type="predicted"/>
<dbReference type="EMBL" id="VDFG01000223">
    <property type="protein sequence ID" value="MBA4464817.1"/>
    <property type="molecule type" value="Genomic_DNA"/>
</dbReference>
<dbReference type="InterPro" id="IPR013783">
    <property type="entry name" value="Ig-like_fold"/>
</dbReference>
<dbReference type="InterPro" id="IPR044016">
    <property type="entry name" value="Big_13"/>
</dbReference>
<protein>
    <recommendedName>
        <fullName evidence="1">Bacterial Ig-like domain-containing protein</fullName>
    </recommendedName>
</protein>
<sequence length="327" mass="32664">AVQITFNAIVDDTGNSASDFLTNATSMLLQGRATPGATITVTVNGIAQTTTVTSGNTAGEDGLAAWTYVLPTLNPGTYTVGVRASTPAAGNSQTVTRSLTIDTTAPAVAITGINDGASSGNIPTNDTTLIFNGTAESGSLVTLTVTNAQNNTQVFQQTVNAVAGTWRIDRTNSNLPGGSYNITATATDAAGNVSTTVTRSLEIDTTAPNAPTITSVTDDVAPITGTISSTTGDTTPTLNITAEAGSTVEVFNGNTKLGNATATGLGIYTFTTTALTPGTYSLTARATDAAGNTSGSSAAFSLIIDTTAPSAPTITGFTDDVAPVTGV</sequence>
<organism evidence="2 3">
    <name type="scientific">Cylindrospermopsis raciborskii CS-506_A</name>
    <dbReference type="NCBI Taxonomy" id="2585140"/>
    <lineage>
        <taxon>Bacteria</taxon>
        <taxon>Bacillati</taxon>
        <taxon>Cyanobacteriota</taxon>
        <taxon>Cyanophyceae</taxon>
        <taxon>Nostocales</taxon>
        <taxon>Aphanizomenonaceae</taxon>
        <taxon>Cylindrospermopsis</taxon>
    </lineage>
</organism>
<feature type="non-terminal residue" evidence="2">
    <location>
        <position position="327"/>
    </location>
</feature>
<dbReference type="Pfam" id="PF19077">
    <property type="entry name" value="Big_13"/>
    <property type="match status" value="3"/>
</dbReference>